<sequence length="100" mass="10889">MGETMIIVAKDFSRAPAGRFISDGPNSGTRFRDDYLVPALNRGDDVVVQLDGVRAYGSSFLDEAFGGLKRMGYAAADLVKRIKLLSSDPSLVAEIRGYWS</sequence>
<gene>
    <name evidence="2" type="ORF">DVW87_13875</name>
</gene>
<dbReference type="AlphaFoldDB" id="A0A369VSM8"/>
<feature type="domain" description="DUF4325" evidence="1">
    <location>
        <begin position="27"/>
        <end position="89"/>
    </location>
</feature>
<evidence type="ECO:0000313" key="3">
    <source>
        <dbReference type="Proteomes" id="UP000253918"/>
    </source>
</evidence>
<organism evidence="2 3">
    <name type="scientific">Sphingomonas aracearum</name>
    <dbReference type="NCBI Taxonomy" id="2283317"/>
    <lineage>
        <taxon>Bacteria</taxon>
        <taxon>Pseudomonadati</taxon>
        <taxon>Pseudomonadota</taxon>
        <taxon>Alphaproteobacteria</taxon>
        <taxon>Sphingomonadales</taxon>
        <taxon>Sphingomonadaceae</taxon>
        <taxon>Sphingomonas</taxon>
    </lineage>
</organism>
<protein>
    <submittedName>
        <fullName evidence="2">DUF4325 domain-containing protein</fullName>
    </submittedName>
</protein>
<dbReference type="InterPro" id="IPR025474">
    <property type="entry name" value="DUF4325"/>
</dbReference>
<dbReference type="OrthoDB" id="1551124at2"/>
<evidence type="ECO:0000259" key="1">
    <source>
        <dbReference type="Pfam" id="PF14213"/>
    </source>
</evidence>
<accession>A0A369VSM8</accession>
<reference evidence="2 3" key="1">
    <citation type="submission" date="2018-07" db="EMBL/GenBank/DDBJ databases">
        <title>a novel species of Sphingomonas isolated from the rhizosphere soil of Araceae plant.</title>
        <authorList>
            <person name="Zhiyong W."/>
            <person name="Qinglan Z."/>
            <person name="Zhiwei F."/>
            <person name="Ding X."/>
            <person name="Gejiao W."/>
            <person name="Shixue Z."/>
        </authorList>
    </citation>
    <scope>NUCLEOTIDE SEQUENCE [LARGE SCALE GENOMIC DNA]</scope>
    <source>
        <strain evidence="2 3">WZY 27</strain>
    </source>
</reference>
<proteinExistence type="predicted"/>
<dbReference type="Pfam" id="PF14213">
    <property type="entry name" value="DUF4325"/>
    <property type="match status" value="1"/>
</dbReference>
<comment type="caution">
    <text evidence="2">The sequence shown here is derived from an EMBL/GenBank/DDBJ whole genome shotgun (WGS) entry which is preliminary data.</text>
</comment>
<evidence type="ECO:0000313" key="2">
    <source>
        <dbReference type="EMBL" id="RDE04675.1"/>
    </source>
</evidence>
<name>A0A369VSM8_9SPHN</name>
<dbReference type="EMBL" id="QQNB01000003">
    <property type="protein sequence ID" value="RDE04675.1"/>
    <property type="molecule type" value="Genomic_DNA"/>
</dbReference>
<dbReference type="RefSeq" id="WP_114688411.1">
    <property type="nucleotide sequence ID" value="NZ_QQNB01000003.1"/>
</dbReference>
<dbReference type="Proteomes" id="UP000253918">
    <property type="component" value="Unassembled WGS sequence"/>
</dbReference>
<keyword evidence="3" id="KW-1185">Reference proteome</keyword>